<evidence type="ECO:0000313" key="1">
    <source>
        <dbReference type="EMBL" id="AFM45080.1"/>
    </source>
</evidence>
<evidence type="ECO:0000313" key="2">
    <source>
        <dbReference type="Proteomes" id="UP000009135"/>
    </source>
</evidence>
<keyword evidence="2" id="KW-1185">Reference proteome</keyword>
<dbReference type="STRING" id="1111676.MHC_06000"/>
<sequence>MGKIIVLVQKLRILFTDNTAVQKLKIQAKQTIKDLNTVIKFQENLKECRIHHKTDFLLT</sequence>
<dbReference type="Proteomes" id="UP000009135">
    <property type="component" value="Chromosome"/>
</dbReference>
<protein>
    <submittedName>
        <fullName evidence="1">Uncharacterized protein</fullName>
    </submittedName>
</protein>
<gene>
    <name evidence="1" type="ordered locus">MHC_06000</name>
</gene>
<dbReference type="AlphaFoldDB" id="I6QUL2"/>
<dbReference type="EMBL" id="CP003199">
    <property type="protein sequence ID" value="AFM45080.1"/>
    <property type="molecule type" value="Genomic_DNA"/>
</dbReference>
<name>I6QUL2_MYCHN</name>
<dbReference type="KEGG" id="mhe:MHC_06000"/>
<accession>I6QUL2</accession>
<dbReference type="HOGENOM" id="CLU_2955611_0_0_14"/>
<proteinExistence type="predicted"/>
<organism evidence="1 2">
    <name type="scientific">Mycoplasma haemocanis (strain Illinois)</name>
    <dbReference type="NCBI Taxonomy" id="1111676"/>
    <lineage>
        <taxon>Bacteria</taxon>
        <taxon>Bacillati</taxon>
        <taxon>Mycoplasmatota</taxon>
        <taxon>Mollicutes</taxon>
        <taxon>Mycoplasmataceae</taxon>
        <taxon>Mycoplasma</taxon>
    </lineage>
</organism>
<reference evidence="1 2" key="1">
    <citation type="journal article" date="2012" name="J. Bacteriol.">
        <title>Complete genome sequence of Mycoplasma haemocanis strain Illinois.</title>
        <authorList>
            <person name="do Nascimento N.C."/>
            <person name="Guimaraes A.M."/>
            <person name="Santos A.P."/>
            <person name="Sanmiguel P.J."/>
            <person name="Messick J.B."/>
        </authorList>
    </citation>
    <scope>NUCLEOTIDE SEQUENCE [LARGE SCALE GENOMIC DNA]</scope>
    <source>
        <strain evidence="1 2">Illinois</strain>
    </source>
</reference>